<dbReference type="SUPFAM" id="SSF52540">
    <property type="entry name" value="P-loop containing nucleoside triphosphate hydrolases"/>
    <property type="match status" value="1"/>
</dbReference>
<dbReference type="Gene3D" id="1.10.10.10">
    <property type="entry name" value="Winged helix-like DNA-binding domain superfamily/Winged helix DNA-binding domain"/>
    <property type="match status" value="1"/>
</dbReference>
<dbReference type="FunFam" id="1.10.10.10:FF:000322">
    <property type="entry name" value="Probable disease resistance protein At1g63360"/>
    <property type="match status" value="1"/>
</dbReference>
<feature type="domain" description="Disease resistance N-terminal" evidence="9">
    <location>
        <begin position="2"/>
        <end position="85"/>
    </location>
</feature>
<dbReference type="Proteomes" id="UP000275267">
    <property type="component" value="Unassembled WGS sequence"/>
</dbReference>
<evidence type="ECO:0000313" key="12">
    <source>
        <dbReference type="EMBL" id="RLM56237.1"/>
    </source>
</evidence>
<keyword evidence="4" id="KW-0547">Nucleotide-binding</keyword>
<dbReference type="Pfam" id="PF23559">
    <property type="entry name" value="WHD_DRP"/>
    <property type="match status" value="1"/>
</dbReference>
<feature type="region of interest" description="Disordered" evidence="7">
    <location>
        <begin position="907"/>
        <end position="957"/>
    </location>
</feature>
<feature type="compositionally biased region" description="Acidic residues" evidence="7">
    <location>
        <begin position="914"/>
        <end position="928"/>
    </location>
</feature>
<accession>A0A3L6PF74</accession>
<dbReference type="InterPro" id="IPR044974">
    <property type="entry name" value="Disease_R_plants"/>
</dbReference>
<keyword evidence="2" id="KW-0433">Leucine-rich repeat</keyword>
<evidence type="ECO:0000256" key="3">
    <source>
        <dbReference type="ARBA" id="ARBA00022737"/>
    </source>
</evidence>
<dbReference type="InterPro" id="IPR036388">
    <property type="entry name" value="WH-like_DNA-bd_sf"/>
</dbReference>
<evidence type="ECO:0000256" key="7">
    <source>
        <dbReference type="SAM" id="MobiDB-lite"/>
    </source>
</evidence>
<dbReference type="CDD" id="cd14798">
    <property type="entry name" value="RX-CC_like"/>
    <property type="match status" value="1"/>
</dbReference>
<protein>
    <submittedName>
        <fullName evidence="12">Disease resistance RPP13-like protein 3 isoform X1</fullName>
    </submittedName>
</protein>
<dbReference type="GO" id="GO:0043531">
    <property type="term" value="F:ADP binding"/>
    <property type="evidence" value="ECO:0007669"/>
    <property type="project" value="InterPro"/>
</dbReference>
<dbReference type="GO" id="GO:0042742">
    <property type="term" value="P:defense response to bacterium"/>
    <property type="evidence" value="ECO:0007669"/>
    <property type="project" value="UniProtKB-ARBA"/>
</dbReference>
<dbReference type="GO" id="GO:0009626">
    <property type="term" value="P:plant-type hypersensitive response"/>
    <property type="evidence" value="ECO:0007669"/>
    <property type="project" value="UniProtKB-ARBA"/>
</dbReference>
<evidence type="ECO:0000256" key="5">
    <source>
        <dbReference type="ARBA" id="ARBA00022821"/>
    </source>
</evidence>
<dbReference type="InterPro" id="IPR032675">
    <property type="entry name" value="LRR_dom_sf"/>
</dbReference>
<feature type="domain" description="Disease resistance protein winged helix" evidence="10">
    <location>
        <begin position="451"/>
        <end position="532"/>
    </location>
</feature>
<evidence type="ECO:0000259" key="11">
    <source>
        <dbReference type="Pfam" id="PF23598"/>
    </source>
</evidence>
<dbReference type="AlphaFoldDB" id="A0A3L6PF74"/>
<organism evidence="12 13">
    <name type="scientific">Panicum miliaceum</name>
    <name type="common">Proso millet</name>
    <name type="synonym">Broomcorn millet</name>
    <dbReference type="NCBI Taxonomy" id="4540"/>
    <lineage>
        <taxon>Eukaryota</taxon>
        <taxon>Viridiplantae</taxon>
        <taxon>Streptophyta</taxon>
        <taxon>Embryophyta</taxon>
        <taxon>Tracheophyta</taxon>
        <taxon>Spermatophyta</taxon>
        <taxon>Magnoliopsida</taxon>
        <taxon>Liliopsida</taxon>
        <taxon>Poales</taxon>
        <taxon>Poaceae</taxon>
        <taxon>PACMAD clade</taxon>
        <taxon>Panicoideae</taxon>
        <taxon>Panicodae</taxon>
        <taxon>Paniceae</taxon>
        <taxon>Panicinae</taxon>
        <taxon>Panicum</taxon>
        <taxon>Panicum sect. Panicum</taxon>
    </lineage>
</organism>
<dbReference type="Pfam" id="PF23598">
    <property type="entry name" value="LRR_14"/>
    <property type="match status" value="2"/>
</dbReference>
<name>A0A3L6PF74_PANMI</name>
<dbReference type="Pfam" id="PF18052">
    <property type="entry name" value="Rx_N"/>
    <property type="match status" value="1"/>
</dbReference>
<comment type="similarity">
    <text evidence="1">Belongs to the disease resistance NB-LRR family.</text>
</comment>
<dbReference type="GO" id="GO:0002758">
    <property type="term" value="P:innate immune response-activating signaling pathway"/>
    <property type="evidence" value="ECO:0007669"/>
    <property type="project" value="UniProtKB-ARBA"/>
</dbReference>
<comment type="caution">
    <text evidence="12">The sequence shown here is derived from an EMBL/GenBank/DDBJ whole genome shotgun (WGS) entry which is preliminary data.</text>
</comment>
<dbReference type="EMBL" id="PQIB02000018">
    <property type="protein sequence ID" value="RLM56237.1"/>
    <property type="molecule type" value="Genomic_DNA"/>
</dbReference>
<dbReference type="PRINTS" id="PR00364">
    <property type="entry name" value="DISEASERSIST"/>
</dbReference>
<evidence type="ECO:0000256" key="1">
    <source>
        <dbReference type="ARBA" id="ARBA00008894"/>
    </source>
</evidence>
<dbReference type="PANTHER" id="PTHR23155:SF1116">
    <property type="entry name" value="OS12G0273300 PROTEIN"/>
    <property type="match status" value="1"/>
</dbReference>
<evidence type="ECO:0000259" key="8">
    <source>
        <dbReference type="Pfam" id="PF00931"/>
    </source>
</evidence>
<dbReference type="PANTHER" id="PTHR23155">
    <property type="entry name" value="DISEASE RESISTANCE PROTEIN RP"/>
    <property type="match status" value="1"/>
</dbReference>
<keyword evidence="6" id="KW-0175">Coiled coil</keyword>
<dbReference type="OrthoDB" id="693948at2759"/>
<dbReference type="Gene3D" id="1.10.8.430">
    <property type="entry name" value="Helical domain of apoptotic protease-activating factors"/>
    <property type="match status" value="1"/>
</dbReference>
<dbReference type="Pfam" id="PF00931">
    <property type="entry name" value="NB-ARC"/>
    <property type="match status" value="1"/>
</dbReference>
<keyword evidence="3" id="KW-0677">Repeat</keyword>
<dbReference type="Gene3D" id="3.80.10.10">
    <property type="entry name" value="Ribonuclease Inhibitor"/>
    <property type="match status" value="1"/>
</dbReference>
<feature type="domain" description="Disease resistance R13L4/SHOC-2-like LRR" evidence="11">
    <location>
        <begin position="557"/>
        <end position="841"/>
    </location>
</feature>
<evidence type="ECO:0000313" key="13">
    <source>
        <dbReference type="Proteomes" id="UP000275267"/>
    </source>
</evidence>
<dbReference type="InterPro" id="IPR058922">
    <property type="entry name" value="WHD_DRP"/>
</dbReference>
<keyword evidence="5" id="KW-0611">Plant defense</keyword>
<evidence type="ECO:0000259" key="9">
    <source>
        <dbReference type="Pfam" id="PF18052"/>
    </source>
</evidence>
<dbReference type="InterPro" id="IPR055414">
    <property type="entry name" value="LRR_R13L4/SHOC2-like"/>
</dbReference>
<evidence type="ECO:0000256" key="6">
    <source>
        <dbReference type="ARBA" id="ARBA00023054"/>
    </source>
</evidence>
<dbReference type="InterPro" id="IPR038005">
    <property type="entry name" value="RX-like_CC"/>
</dbReference>
<feature type="domain" description="NB-ARC" evidence="8">
    <location>
        <begin position="204"/>
        <end position="342"/>
    </location>
</feature>
<keyword evidence="13" id="KW-1185">Reference proteome</keyword>
<evidence type="ECO:0000256" key="2">
    <source>
        <dbReference type="ARBA" id="ARBA00022614"/>
    </source>
</evidence>
<gene>
    <name evidence="12" type="ORF">C2845_PM10G00580</name>
</gene>
<sequence length="957" mass="109338">MGILGPKLLDLLRHEYKLQTGVEKEARSLSLEMDHIDAFLRKVAGVPWDQLDEQVKVWGAREVREASYDMEDALDSFSVHVEDGEAPPDDDDGQTVLGRLFRMIADMFIKVKPRRDIAVLIEGIKKQLQEIAERRARYRIDDGLVKPVAATSSAVDPRLAAMYHEADQIIGIDKPMTRAISMLVLLLEHQHGNNGVPDAEDRKQLKKVSVVGVGGLGKTTLAKAVYEKLKGDFDCGAFVPVGRNPDLKRVFKDILLDLDEEEYDKLLKMDQNPNMPVLDERLLINKIREFLKDKRYFIVIDDIWEKQSWGIIKLVLVEDNCGSGIITTTRNSEVAKETGEVYKLQPLPYHQSRKLFYTRIFGSEGKCPGVQSDEISDKILKKRDGAPLAIITMASLLVGKPREIWSELYSNIGFGQHADNTYVENTTKILSFSYYDLPSHLRTRLLYLSAFPEDYVIEKDPLIWKWIAEGFVYKEQGTNGLYKEQGTNGLFELGERYFNDLINRSMIQAVESAEYDGIIEGCRVHDMVLDLIRSLSRHENSVTILDINTESISSQNITSSFDRWVPLLSFKLLRVLALEDCEFDEGCFHMENLGSLLHLRSLSLKNIPYGCELPKEMGNLRLLQTIDFEHVGSIELPASIIRLTQLKCLSFGDEGIKRVPDGIGKLTSLEQLKIYFRCGSNDYQNNVRMFVKELGSLGELRVLEIKFLFLNDSTVQRCLAESLRNLHKIQHIKLLTSVHFYADADMAMREATGSMLPQHLICHLSLQLFRFPRLPSWINRLHHLSFLSLRVVTVDEQDLKLLGSLRELRYLNLVGMEATATVSKINAGDGFFQELRWFVMRHDGNGDCSSIGLEHLKSLQKVGVRIQCQDASDAEVEEAEAELRCAINHHPNRPTFEIHRWFENKMSSSVQDQQELEDNSLPTEEEENNHDKDDRVEDKGDEEEDDDTVTRKRRTYE</sequence>
<reference evidence="13" key="1">
    <citation type="journal article" date="2019" name="Nat. Commun.">
        <title>The genome of broomcorn millet.</title>
        <authorList>
            <person name="Zou C."/>
            <person name="Miki D."/>
            <person name="Li D."/>
            <person name="Tang Q."/>
            <person name="Xiao L."/>
            <person name="Rajput S."/>
            <person name="Deng P."/>
            <person name="Jia W."/>
            <person name="Huang R."/>
            <person name="Zhang M."/>
            <person name="Sun Y."/>
            <person name="Hu J."/>
            <person name="Fu X."/>
            <person name="Schnable P.S."/>
            <person name="Li F."/>
            <person name="Zhang H."/>
            <person name="Feng B."/>
            <person name="Zhu X."/>
            <person name="Liu R."/>
            <person name="Schnable J.C."/>
            <person name="Zhu J.-K."/>
            <person name="Zhang H."/>
        </authorList>
    </citation>
    <scope>NUCLEOTIDE SEQUENCE [LARGE SCALE GENOMIC DNA]</scope>
</reference>
<proteinExistence type="inferred from homology"/>
<dbReference type="SUPFAM" id="SSF52047">
    <property type="entry name" value="RNI-like"/>
    <property type="match status" value="1"/>
</dbReference>
<dbReference type="InterPro" id="IPR002182">
    <property type="entry name" value="NB-ARC"/>
</dbReference>
<dbReference type="InterPro" id="IPR027417">
    <property type="entry name" value="P-loop_NTPase"/>
</dbReference>
<dbReference type="InterPro" id="IPR041118">
    <property type="entry name" value="Rx_N"/>
</dbReference>
<feature type="domain" description="Disease resistance R13L4/SHOC-2-like LRR" evidence="11">
    <location>
        <begin position="849"/>
        <end position="896"/>
    </location>
</feature>
<feature type="compositionally biased region" description="Basic and acidic residues" evidence="7">
    <location>
        <begin position="929"/>
        <end position="938"/>
    </location>
</feature>
<evidence type="ECO:0000259" key="10">
    <source>
        <dbReference type="Pfam" id="PF23559"/>
    </source>
</evidence>
<dbReference type="Gene3D" id="3.40.50.300">
    <property type="entry name" value="P-loop containing nucleotide triphosphate hydrolases"/>
    <property type="match status" value="1"/>
</dbReference>
<dbReference type="STRING" id="4540.A0A3L6PF74"/>
<evidence type="ECO:0000256" key="4">
    <source>
        <dbReference type="ARBA" id="ARBA00022741"/>
    </source>
</evidence>
<dbReference type="InterPro" id="IPR042197">
    <property type="entry name" value="Apaf_helical"/>
</dbReference>
<dbReference type="Gene3D" id="1.20.5.4130">
    <property type="match status" value="1"/>
</dbReference>